<gene>
    <name evidence="5" type="primary">LOC110757216</name>
</gene>
<protein>
    <submittedName>
        <fullName evidence="5">NDR1/HIN1-like protein 3</fullName>
    </submittedName>
</protein>
<dbReference type="RefSeq" id="XP_021814480.1">
    <property type="nucleotide sequence ID" value="XM_021958788.1"/>
</dbReference>
<dbReference type="PANTHER" id="PTHR31415">
    <property type="entry name" value="OS05G0367900 PROTEIN"/>
    <property type="match status" value="1"/>
</dbReference>
<proteinExistence type="predicted"/>
<evidence type="ECO:0000256" key="3">
    <source>
        <dbReference type="SAM" id="Phobius"/>
    </source>
</evidence>
<reference evidence="5" key="1">
    <citation type="submission" date="2025-08" db="UniProtKB">
        <authorList>
            <consortium name="RefSeq"/>
        </authorList>
    </citation>
    <scope>IDENTIFICATION</scope>
</reference>
<evidence type="ECO:0000256" key="1">
    <source>
        <dbReference type="ARBA" id="ARBA00004370"/>
    </source>
</evidence>
<dbReference type="AlphaFoldDB" id="A0A6P5SC52"/>
<keyword evidence="3" id="KW-1133">Transmembrane helix</keyword>
<name>A0A6P5SC52_PRUAV</name>
<feature type="transmembrane region" description="Helical" evidence="3">
    <location>
        <begin position="29"/>
        <end position="47"/>
    </location>
</feature>
<dbReference type="InterPro" id="IPR044839">
    <property type="entry name" value="NDR1-like"/>
</dbReference>
<evidence type="ECO:0000313" key="5">
    <source>
        <dbReference type="RefSeq" id="XP_021814480.1"/>
    </source>
</evidence>
<dbReference type="GeneID" id="110757216"/>
<dbReference type="Proteomes" id="UP000515124">
    <property type="component" value="Unplaced"/>
</dbReference>
<evidence type="ECO:0000313" key="4">
    <source>
        <dbReference type="Proteomes" id="UP000515124"/>
    </source>
</evidence>
<keyword evidence="4" id="KW-1185">Reference proteome</keyword>
<keyword evidence="3" id="KW-0812">Transmembrane</keyword>
<dbReference type="GO" id="GO:0005886">
    <property type="term" value="C:plasma membrane"/>
    <property type="evidence" value="ECO:0007669"/>
    <property type="project" value="TreeGrafter"/>
</dbReference>
<dbReference type="PANTHER" id="PTHR31415:SF109">
    <property type="entry name" value="NDR1_HIN1-LIKE PROTEIN 10"/>
    <property type="match status" value="1"/>
</dbReference>
<evidence type="ECO:0000256" key="2">
    <source>
        <dbReference type="ARBA" id="ARBA00023136"/>
    </source>
</evidence>
<accession>A0A6P5SC52</accession>
<comment type="subcellular location">
    <subcellularLocation>
        <location evidence="1">Membrane</location>
    </subcellularLocation>
</comment>
<dbReference type="GO" id="GO:0098542">
    <property type="term" value="P:defense response to other organism"/>
    <property type="evidence" value="ECO:0007669"/>
    <property type="project" value="InterPro"/>
</dbReference>
<dbReference type="KEGG" id="pavi:110757216"/>
<organism evidence="4 5">
    <name type="scientific">Prunus avium</name>
    <name type="common">Cherry</name>
    <name type="synonym">Cerasus avium</name>
    <dbReference type="NCBI Taxonomy" id="42229"/>
    <lineage>
        <taxon>Eukaryota</taxon>
        <taxon>Viridiplantae</taxon>
        <taxon>Streptophyta</taxon>
        <taxon>Embryophyta</taxon>
        <taxon>Tracheophyta</taxon>
        <taxon>Spermatophyta</taxon>
        <taxon>Magnoliopsida</taxon>
        <taxon>eudicotyledons</taxon>
        <taxon>Gunneridae</taxon>
        <taxon>Pentapetalae</taxon>
        <taxon>rosids</taxon>
        <taxon>fabids</taxon>
        <taxon>Rosales</taxon>
        <taxon>Rosaceae</taxon>
        <taxon>Amygdaloideae</taxon>
        <taxon>Amygdaleae</taxon>
        <taxon>Prunus</taxon>
    </lineage>
</organism>
<keyword evidence="2 3" id="KW-0472">Membrane</keyword>
<dbReference type="GO" id="GO:0009506">
    <property type="term" value="C:plasmodesma"/>
    <property type="evidence" value="ECO:0007669"/>
    <property type="project" value="TreeGrafter"/>
</dbReference>
<sequence>MSAKDESFGSSYLSSFDETDNIKITKPHVLRFALIMIFVCGMIFSDITEIPTAPKFAVENASLSQFNYTKTNHTLSYKLALNITITNPKKYIGLEYNDIQVIAYYGKTRFAFVTLVNETASFYQNPNTTVSFENVSVQGQKLVLFAESDFNKYSLGTAAGVYSVDLLFAFKETFVSGNAICNLKLPLGFNGTAAPGFQTTKCWETLLLILSL</sequence>